<gene>
    <name evidence="1" type="ORF">ACFFGN_25510</name>
</gene>
<accession>A0ABV6QV16</accession>
<name>A0ABV6QV16_9ACTN</name>
<evidence type="ECO:0000313" key="2">
    <source>
        <dbReference type="Proteomes" id="UP001589890"/>
    </source>
</evidence>
<dbReference type="Proteomes" id="UP001589890">
    <property type="component" value="Unassembled WGS sequence"/>
</dbReference>
<dbReference type="EMBL" id="JBHLTC010000034">
    <property type="protein sequence ID" value="MFC0627457.1"/>
    <property type="molecule type" value="Genomic_DNA"/>
</dbReference>
<comment type="caution">
    <text evidence="1">The sequence shown here is derived from an EMBL/GenBank/DDBJ whole genome shotgun (WGS) entry which is preliminary data.</text>
</comment>
<evidence type="ECO:0008006" key="3">
    <source>
        <dbReference type="Google" id="ProtNLM"/>
    </source>
</evidence>
<dbReference type="RefSeq" id="WP_380052271.1">
    <property type="nucleotide sequence ID" value="NZ_JBHLTC010000034.1"/>
</dbReference>
<evidence type="ECO:0000313" key="1">
    <source>
        <dbReference type="EMBL" id="MFC0627457.1"/>
    </source>
</evidence>
<proteinExistence type="predicted"/>
<protein>
    <recommendedName>
        <fullName evidence="3">Apea-like HEPN domain-containing protein</fullName>
    </recommendedName>
</protein>
<reference evidence="1 2" key="1">
    <citation type="submission" date="2024-09" db="EMBL/GenBank/DDBJ databases">
        <authorList>
            <person name="Sun Q."/>
            <person name="Mori K."/>
        </authorList>
    </citation>
    <scope>NUCLEOTIDE SEQUENCE [LARGE SCALE GENOMIC DNA]</scope>
    <source>
        <strain evidence="1 2">CGMCC 1.15906</strain>
    </source>
</reference>
<organism evidence="1 2">
    <name type="scientific">Kribbella deserti</name>
    <dbReference type="NCBI Taxonomy" id="1926257"/>
    <lineage>
        <taxon>Bacteria</taxon>
        <taxon>Bacillati</taxon>
        <taxon>Actinomycetota</taxon>
        <taxon>Actinomycetes</taxon>
        <taxon>Propionibacteriales</taxon>
        <taxon>Kribbellaceae</taxon>
        <taxon>Kribbella</taxon>
    </lineage>
</organism>
<sequence length="538" mass="59199">MTEEKWSRVVDLVGQRCLTYLLAADEHQGKTSLTFEELLPQQLAVLDALDSILPIGNEFDHEILKMSAVATRLGCPAMANGSSWAVTLRAMAGAYFATVTSADSLALHLLRLLRDCYALLLLPGGHPMMGAQLAASIFTNPSNREFEAAVLQDDDLNRLFPDVSEHSGHSGPYMSPGTGGTIQLWGLSEKLINAAWCLARLDTEYPSEEATAERLVGVLRDFRKIALGKTVKVPVRVGLTGVQLPDTSIVVDFTDSLLRSVDERDGWLTSHLGIGGKLSGETPEGDSIQIDYAGDVVLETTMDFKIHRQSFKDEWPMDLRAMQMKLDEKVELLRLALALATAESPLLVVVSWQATFHPFETSPKMSWREAHRNSKLVPRRLSVDQVDGWRTHGHKVLSLPMKKVEIAVRRALLALGERNMSEDILIDSVMVWENLFGSKLETGLRVCGSMAWLLGTDVASRKALRRELSDLYELRSQVVHGSSGLKPEEHAQAIRAMQLALQALRAVAMDHPSLLQLSDGGSRSSHILLGGIANEEDA</sequence>
<keyword evidence="2" id="KW-1185">Reference proteome</keyword>